<reference evidence="2" key="1">
    <citation type="submission" date="2023-08" db="EMBL/GenBank/DDBJ databases">
        <title>Pelteobagrus vachellii genome.</title>
        <authorList>
            <person name="Liu H."/>
        </authorList>
    </citation>
    <scope>NUCLEOTIDE SEQUENCE</scope>
    <source>
        <strain evidence="2">PRFRI_2022a</strain>
        <tissue evidence="2">Muscle</tissue>
    </source>
</reference>
<comment type="caution">
    <text evidence="2">The sequence shown here is derived from an EMBL/GenBank/DDBJ whole genome shotgun (WGS) entry which is preliminary data.</text>
</comment>
<feature type="compositionally biased region" description="Polar residues" evidence="1">
    <location>
        <begin position="47"/>
        <end position="61"/>
    </location>
</feature>
<name>A0AA88NAA5_TACVA</name>
<organism evidence="2 3">
    <name type="scientific">Tachysurus vachellii</name>
    <name type="common">Darkbarbel catfish</name>
    <name type="synonym">Pelteobagrus vachellii</name>
    <dbReference type="NCBI Taxonomy" id="175792"/>
    <lineage>
        <taxon>Eukaryota</taxon>
        <taxon>Metazoa</taxon>
        <taxon>Chordata</taxon>
        <taxon>Craniata</taxon>
        <taxon>Vertebrata</taxon>
        <taxon>Euteleostomi</taxon>
        <taxon>Actinopterygii</taxon>
        <taxon>Neopterygii</taxon>
        <taxon>Teleostei</taxon>
        <taxon>Ostariophysi</taxon>
        <taxon>Siluriformes</taxon>
        <taxon>Bagridae</taxon>
        <taxon>Tachysurus</taxon>
    </lineage>
</organism>
<keyword evidence="3" id="KW-1185">Reference proteome</keyword>
<sequence>MILLLAQPAKPLVESSSLQGRPQPSPAHVSPKPDQIRPDLSQKPKKPSSTANLQPPRCQQTHFKRAS</sequence>
<gene>
    <name evidence="2" type="ORF">Q7C36_008262</name>
</gene>
<feature type="region of interest" description="Disordered" evidence="1">
    <location>
        <begin position="1"/>
        <end position="67"/>
    </location>
</feature>
<dbReference type="AlphaFoldDB" id="A0AA88NAA5"/>
<accession>A0AA88NAA5</accession>
<dbReference type="Proteomes" id="UP001187315">
    <property type="component" value="Unassembled WGS sequence"/>
</dbReference>
<evidence type="ECO:0000313" key="2">
    <source>
        <dbReference type="EMBL" id="KAK2853061.1"/>
    </source>
</evidence>
<proteinExistence type="predicted"/>
<dbReference type="EMBL" id="JAVHJS010000007">
    <property type="protein sequence ID" value="KAK2853061.1"/>
    <property type="molecule type" value="Genomic_DNA"/>
</dbReference>
<protein>
    <submittedName>
        <fullName evidence="2">Uncharacterized protein</fullName>
    </submittedName>
</protein>
<evidence type="ECO:0000256" key="1">
    <source>
        <dbReference type="SAM" id="MobiDB-lite"/>
    </source>
</evidence>
<evidence type="ECO:0000313" key="3">
    <source>
        <dbReference type="Proteomes" id="UP001187315"/>
    </source>
</evidence>